<sequence>MDVHTSLPTSSKRQRRPSGSGFSNSQRLRTTSLNYMNPRSVYSNPSPATSRADSPTALLGSTGAGLSATGGYTGPYRMIPGKSKSSSSQQQPQPQKKIDILAPVPRRHLIDNSASSFWLTGQEETEKEAEPSEYQPFPQPTSYSRGNSLPPESPLISPISPSSTLHSVHHQHSPARARSPSFFREPNSVNFSVPTTAPAGTTRFFGQQELGVSSSLASNPSAQGGPTPHRRITSQSFSTLHQNQQHQSKEREGGLGLPSGARSSSLTHPRQHLRVNVHPRHGQEAVRVDDGMGKVWIRWMHKRGIKAWTLPLLVLLSTLLKFCIGLGPYSGHGTPPLFGDYEAQRHWMELTLHLPFRRWYKYDLQYWGLDYPPLTAYVSWICGVAAHWINPTWVALDKSRGIETEASKVFMRATVVVWDILVYVPALVMFVKIWQGNRSGRTQELALLMLLFQPALLLIDFGHFQYNSVMLGFTLLAMNFFATGHDLIGAVFFVLSLGFKQMALYYAPAIGSYLLAKCLYLGVPGPGLKHFTRLGVTTILSLLLLFLPFYFPPFAPSIKSIMDPIMRIFPFNRGLFEDKVANFWCASNIVLKWRERLGRNVLMKLSTGLTALGFLSSVGSMLNAGWKVRLPLSKSNPSGVDSGEDQDTETQAPFLPLLPYALLTSSFSFFLFSFQVHEKTILVPLLPMTLLLSGAPVDSSAFAWGVLVNNIGVFSMWPLLKKDGLSLQYFTLLLLWNKLIGYNPLRLPSGTLVQLLSLGAYAAAVTLHLFEMIVNPPARYPDIYPVLNVLISTPVFALAWLWSIKCGFQVGWAVGGLGSSSTSTSSASKGTKASSLAPEEASATSSSNTAWESVQGSRQGGQRAMSLGLQHVQAGTGSRRRKSGVSSKGDDGSLKSRTSDSTIL</sequence>
<dbReference type="GO" id="GO:0042281">
    <property type="term" value="F:dolichyl pyrophosphate Man9GlcNAc2 alpha-1,3-glucosyltransferase activity"/>
    <property type="evidence" value="ECO:0007669"/>
    <property type="project" value="UniProtKB-EC"/>
</dbReference>
<feature type="compositionally biased region" description="Polar residues" evidence="12">
    <location>
        <begin position="1"/>
        <end position="11"/>
    </location>
</feature>
<feature type="transmembrane region" description="Helical" evidence="13">
    <location>
        <begin position="751"/>
        <end position="770"/>
    </location>
</feature>
<evidence type="ECO:0000256" key="4">
    <source>
        <dbReference type="ARBA" id="ARBA00011937"/>
    </source>
</evidence>
<feature type="compositionally biased region" description="Polar residues" evidence="12">
    <location>
        <begin position="233"/>
        <end position="246"/>
    </location>
</feature>
<evidence type="ECO:0000256" key="9">
    <source>
        <dbReference type="ARBA" id="ARBA00022989"/>
    </source>
</evidence>
<comment type="similarity">
    <text evidence="3">Belongs to the ALG6/ALG8 glucosyltransferase family.</text>
</comment>
<evidence type="ECO:0000313" key="15">
    <source>
        <dbReference type="Proteomes" id="UP000559027"/>
    </source>
</evidence>
<keyword evidence="7 13" id="KW-0812">Transmembrane</keyword>
<feature type="compositionally biased region" description="Low complexity" evidence="12">
    <location>
        <begin position="148"/>
        <end position="163"/>
    </location>
</feature>
<dbReference type="OrthoDB" id="5589195at2759"/>
<feature type="compositionally biased region" description="Polar residues" evidence="12">
    <location>
        <begin position="212"/>
        <end position="224"/>
    </location>
</feature>
<evidence type="ECO:0000256" key="13">
    <source>
        <dbReference type="SAM" id="Phobius"/>
    </source>
</evidence>
<feature type="region of interest" description="Disordered" evidence="12">
    <location>
        <begin position="121"/>
        <end position="184"/>
    </location>
</feature>
<dbReference type="InterPro" id="IPR004856">
    <property type="entry name" value="Glyco_trans_ALG6/ALG8"/>
</dbReference>
<dbReference type="UniPathway" id="UPA00378"/>
<feature type="transmembrane region" description="Helical" evidence="13">
    <location>
        <begin position="681"/>
        <end position="697"/>
    </location>
</feature>
<feature type="transmembrane region" description="Helical" evidence="13">
    <location>
        <begin position="409"/>
        <end position="433"/>
    </location>
</feature>
<feature type="compositionally biased region" description="Basic and acidic residues" evidence="12">
    <location>
        <begin position="888"/>
        <end position="898"/>
    </location>
</feature>
<comment type="pathway">
    <text evidence="2">Protein modification; protein glycosylation.</text>
</comment>
<evidence type="ECO:0000256" key="1">
    <source>
        <dbReference type="ARBA" id="ARBA00004477"/>
    </source>
</evidence>
<dbReference type="EC" id="2.4.1.267" evidence="4"/>
<evidence type="ECO:0000256" key="7">
    <source>
        <dbReference type="ARBA" id="ARBA00022692"/>
    </source>
</evidence>
<keyword evidence="6" id="KW-0808">Transferase</keyword>
<evidence type="ECO:0000256" key="2">
    <source>
        <dbReference type="ARBA" id="ARBA00004922"/>
    </source>
</evidence>
<keyword evidence="15" id="KW-1185">Reference proteome</keyword>
<evidence type="ECO:0000256" key="8">
    <source>
        <dbReference type="ARBA" id="ARBA00022824"/>
    </source>
</evidence>
<dbReference type="Pfam" id="PF03155">
    <property type="entry name" value="Alg6_Alg8"/>
    <property type="match status" value="1"/>
</dbReference>
<feature type="region of interest" description="Disordered" evidence="12">
    <location>
        <begin position="1"/>
        <end position="106"/>
    </location>
</feature>
<feature type="transmembrane region" description="Helical" evidence="13">
    <location>
        <begin position="502"/>
        <end position="522"/>
    </location>
</feature>
<dbReference type="PANTHER" id="PTHR12413:SF1">
    <property type="entry name" value="DOLICHYL PYROPHOSPHATE MAN9GLCNAC2 ALPHA-1,3-GLUCOSYLTRANSFERASE"/>
    <property type="match status" value="1"/>
</dbReference>
<feature type="region of interest" description="Disordered" evidence="12">
    <location>
        <begin position="822"/>
        <end position="904"/>
    </location>
</feature>
<evidence type="ECO:0000313" key="14">
    <source>
        <dbReference type="EMBL" id="KAF5360802.1"/>
    </source>
</evidence>
<feature type="transmembrane region" description="Helical" evidence="13">
    <location>
        <begin position="445"/>
        <end position="464"/>
    </location>
</feature>
<evidence type="ECO:0000256" key="12">
    <source>
        <dbReference type="SAM" id="MobiDB-lite"/>
    </source>
</evidence>
<feature type="transmembrane region" description="Helical" evidence="13">
    <location>
        <begin position="782"/>
        <end position="802"/>
    </location>
</feature>
<evidence type="ECO:0000256" key="5">
    <source>
        <dbReference type="ARBA" id="ARBA00022676"/>
    </source>
</evidence>
<dbReference type="PANTHER" id="PTHR12413">
    <property type="entry name" value="DOLICHYL GLYCOSYLTRANSFERASE"/>
    <property type="match status" value="1"/>
</dbReference>
<keyword evidence="10 13" id="KW-0472">Membrane</keyword>
<dbReference type="AlphaFoldDB" id="A0A8H5LKR4"/>
<organism evidence="14 15">
    <name type="scientific">Leucocoprinus leucothites</name>
    <dbReference type="NCBI Taxonomy" id="201217"/>
    <lineage>
        <taxon>Eukaryota</taxon>
        <taxon>Fungi</taxon>
        <taxon>Dikarya</taxon>
        <taxon>Basidiomycota</taxon>
        <taxon>Agaricomycotina</taxon>
        <taxon>Agaricomycetes</taxon>
        <taxon>Agaricomycetidae</taxon>
        <taxon>Agaricales</taxon>
        <taxon>Agaricineae</taxon>
        <taxon>Agaricaceae</taxon>
        <taxon>Leucocoprinus</taxon>
    </lineage>
</organism>
<keyword evidence="8" id="KW-0256">Endoplasmic reticulum</keyword>
<evidence type="ECO:0000256" key="6">
    <source>
        <dbReference type="ARBA" id="ARBA00022679"/>
    </source>
</evidence>
<accession>A0A8H5LKR4</accession>
<feature type="transmembrane region" description="Helical" evidence="13">
    <location>
        <begin position="534"/>
        <end position="552"/>
    </location>
</feature>
<feature type="compositionally biased region" description="Polar residues" evidence="12">
    <location>
        <begin position="20"/>
        <end position="53"/>
    </location>
</feature>
<comment type="subcellular location">
    <subcellularLocation>
        <location evidence="1">Endoplasmic reticulum membrane</location>
        <topology evidence="1">Multi-pass membrane protein</topology>
    </subcellularLocation>
</comment>
<protein>
    <recommendedName>
        <fullName evidence="4">dolichyl-P-Glc:Man9GlcNAc2-PP-dolichol alpha-1,3-glucosyltransferase</fullName>
        <ecNumber evidence="4">2.4.1.267</ecNumber>
    </recommendedName>
    <alternativeName>
        <fullName evidence="11">Dol-P-Glc:Man(9)GlcNAc(2)-PP-Dol alpha-1,3-glucosyltransferase</fullName>
    </alternativeName>
</protein>
<dbReference type="Proteomes" id="UP000559027">
    <property type="component" value="Unassembled WGS sequence"/>
</dbReference>
<evidence type="ECO:0000256" key="3">
    <source>
        <dbReference type="ARBA" id="ARBA00008715"/>
    </source>
</evidence>
<gene>
    <name evidence="14" type="ORF">D9756_004908</name>
</gene>
<reference evidence="14 15" key="1">
    <citation type="journal article" date="2020" name="ISME J.">
        <title>Uncovering the hidden diversity of litter-decomposition mechanisms in mushroom-forming fungi.</title>
        <authorList>
            <person name="Floudas D."/>
            <person name="Bentzer J."/>
            <person name="Ahren D."/>
            <person name="Johansson T."/>
            <person name="Persson P."/>
            <person name="Tunlid A."/>
        </authorList>
    </citation>
    <scope>NUCLEOTIDE SEQUENCE [LARGE SCALE GENOMIC DNA]</scope>
    <source>
        <strain evidence="14 15">CBS 146.42</strain>
    </source>
</reference>
<feature type="compositionally biased region" description="Low complexity" evidence="12">
    <location>
        <begin position="82"/>
        <end position="95"/>
    </location>
</feature>
<dbReference type="EMBL" id="JAACJO010000003">
    <property type="protein sequence ID" value="KAF5360802.1"/>
    <property type="molecule type" value="Genomic_DNA"/>
</dbReference>
<feature type="compositionally biased region" description="Low complexity" evidence="12">
    <location>
        <begin position="822"/>
        <end position="853"/>
    </location>
</feature>
<feature type="transmembrane region" description="Helical" evidence="13">
    <location>
        <begin position="307"/>
        <end position="329"/>
    </location>
</feature>
<dbReference type="GO" id="GO:0005789">
    <property type="term" value="C:endoplasmic reticulum membrane"/>
    <property type="evidence" value="ECO:0007669"/>
    <property type="project" value="UniProtKB-SubCell"/>
</dbReference>
<feature type="transmembrane region" description="Helical" evidence="13">
    <location>
        <begin position="657"/>
        <end position="674"/>
    </location>
</feature>
<feature type="transmembrane region" description="Helical" evidence="13">
    <location>
        <begin position="470"/>
        <end position="495"/>
    </location>
</feature>
<keyword evidence="9 13" id="KW-1133">Transmembrane helix</keyword>
<name>A0A8H5LKR4_9AGAR</name>
<evidence type="ECO:0000256" key="11">
    <source>
        <dbReference type="ARBA" id="ARBA00032921"/>
    </source>
</evidence>
<feature type="transmembrane region" description="Helical" evidence="13">
    <location>
        <begin position="601"/>
        <end position="622"/>
    </location>
</feature>
<proteinExistence type="inferred from homology"/>
<comment type="caution">
    <text evidence="14">The sequence shown here is derived from an EMBL/GenBank/DDBJ whole genome shotgun (WGS) entry which is preliminary data.</text>
</comment>
<feature type="region of interest" description="Disordered" evidence="12">
    <location>
        <begin position="212"/>
        <end position="269"/>
    </location>
</feature>
<evidence type="ECO:0000256" key="10">
    <source>
        <dbReference type="ARBA" id="ARBA00023136"/>
    </source>
</evidence>
<feature type="compositionally biased region" description="Low complexity" evidence="12">
    <location>
        <begin position="56"/>
        <end position="70"/>
    </location>
</feature>
<keyword evidence="5" id="KW-0328">Glycosyltransferase</keyword>